<protein>
    <submittedName>
        <fullName evidence="3">LLM class flavin-dependent oxidoreductase</fullName>
    </submittedName>
</protein>
<evidence type="ECO:0000313" key="3">
    <source>
        <dbReference type="EMBL" id="QAY67184.1"/>
    </source>
</evidence>
<feature type="domain" description="Luciferase-like" evidence="2">
    <location>
        <begin position="13"/>
        <end position="299"/>
    </location>
</feature>
<dbReference type="AlphaFoldDB" id="A0A4P6EVZ5"/>
<dbReference type="Gene3D" id="3.20.20.30">
    <property type="entry name" value="Luciferase-like domain"/>
    <property type="match status" value="1"/>
</dbReference>
<gene>
    <name evidence="3" type="ORF">ET464_13020</name>
</gene>
<dbReference type="InterPro" id="IPR050766">
    <property type="entry name" value="Bact_Lucif_Oxidored"/>
</dbReference>
<dbReference type="InterPro" id="IPR019949">
    <property type="entry name" value="CmoO-like"/>
</dbReference>
<evidence type="ECO:0000313" key="4">
    <source>
        <dbReference type="Proteomes" id="UP000293568"/>
    </source>
</evidence>
<dbReference type="InterPro" id="IPR036661">
    <property type="entry name" value="Luciferase-like_sf"/>
</dbReference>
<reference evidence="3 4" key="1">
    <citation type="submission" date="2019-01" db="EMBL/GenBank/DDBJ databases">
        <title>Genome sequencing of strain FW100M-2.</title>
        <authorList>
            <person name="Heo J."/>
            <person name="Kim S.-J."/>
            <person name="Kim J.-S."/>
            <person name="Hong S.-B."/>
            <person name="Kwon S.-W."/>
        </authorList>
    </citation>
    <scope>NUCLEOTIDE SEQUENCE [LARGE SCALE GENOMIC DNA]</scope>
    <source>
        <strain evidence="3 4">FW100M-2</strain>
    </source>
</reference>
<dbReference type="Pfam" id="PF00296">
    <property type="entry name" value="Bac_luciferase"/>
    <property type="match status" value="1"/>
</dbReference>
<dbReference type="SUPFAM" id="SSF51679">
    <property type="entry name" value="Bacterial luciferase-like"/>
    <property type="match status" value="1"/>
</dbReference>
<dbReference type="GO" id="GO:0005829">
    <property type="term" value="C:cytosol"/>
    <property type="evidence" value="ECO:0007669"/>
    <property type="project" value="TreeGrafter"/>
</dbReference>
<dbReference type="OrthoDB" id="9780518at2"/>
<proteinExistence type="predicted"/>
<sequence>MSIRLSILDQSPVYPGDTPHDSLQRTVKLAQKAEELGYKRFWVSEHHDTDLLAGSSPEVLISYLLARTERIRVGSGGIMLQHYSPYKVAENFNVLASLAPGRVDLGIGRAPGGFPRSTQALQQGVTEKQPLESKLAQLEQYLQGPLGEGHELEGLKAAPITGEPASIYLLGTSPGSAELAAEGGRAYVFAQFINSDPEAARTAFDLYRSKFKGEKPLAILAISAIVADTDEEAAELAGEFKNVKLLLEDGRKINVGSVEQAEAFAKQAGLSYTVEVRDADITKGSKETVRRRLLELQAAYGVDEFIVTNAVKDFDKRVRSYELLSEAFAELAVEG</sequence>
<dbReference type="EMBL" id="CP035492">
    <property type="protein sequence ID" value="QAY67184.1"/>
    <property type="molecule type" value="Genomic_DNA"/>
</dbReference>
<accession>A0A4P6EVZ5</accession>
<dbReference type="RefSeq" id="WP_129441542.1">
    <property type="nucleotide sequence ID" value="NZ_CP035492.1"/>
</dbReference>
<dbReference type="KEGG" id="pprt:ET464_13020"/>
<keyword evidence="4" id="KW-1185">Reference proteome</keyword>
<dbReference type="PANTHER" id="PTHR30137:SF19">
    <property type="entry name" value="LUCIFERASE-LIKE MONOOXYGENASE"/>
    <property type="match status" value="1"/>
</dbReference>
<dbReference type="Proteomes" id="UP000293568">
    <property type="component" value="Chromosome"/>
</dbReference>
<evidence type="ECO:0000256" key="1">
    <source>
        <dbReference type="ARBA" id="ARBA00007789"/>
    </source>
</evidence>
<evidence type="ECO:0000259" key="2">
    <source>
        <dbReference type="Pfam" id="PF00296"/>
    </source>
</evidence>
<dbReference type="NCBIfam" id="TIGR03558">
    <property type="entry name" value="oxido_grp_1"/>
    <property type="match status" value="1"/>
</dbReference>
<comment type="similarity">
    <text evidence="1">To bacterial alkanal monooxygenase alpha and beta chains.</text>
</comment>
<dbReference type="PANTHER" id="PTHR30137">
    <property type="entry name" value="LUCIFERASE-LIKE MONOOXYGENASE"/>
    <property type="match status" value="1"/>
</dbReference>
<organism evidence="3 4">
    <name type="scientific">Paenibacillus protaetiae</name>
    <dbReference type="NCBI Taxonomy" id="2509456"/>
    <lineage>
        <taxon>Bacteria</taxon>
        <taxon>Bacillati</taxon>
        <taxon>Bacillota</taxon>
        <taxon>Bacilli</taxon>
        <taxon>Bacillales</taxon>
        <taxon>Paenibacillaceae</taxon>
        <taxon>Paenibacillus</taxon>
    </lineage>
</organism>
<dbReference type="GO" id="GO:0016705">
    <property type="term" value="F:oxidoreductase activity, acting on paired donors, with incorporation or reduction of molecular oxygen"/>
    <property type="evidence" value="ECO:0007669"/>
    <property type="project" value="InterPro"/>
</dbReference>
<name>A0A4P6EVZ5_9BACL</name>
<dbReference type="InterPro" id="IPR011251">
    <property type="entry name" value="Luciferase-like_dom"/>
</dbReference>